<feature type="region of interest" description="Disordered" evidence="1">
    <location>
        <begin position="1"/>
        <end position="33"/>
    </location>
</feature>
<sequence length="176" mass="18366">MTKATTGKGNRHAKGPQPAKYRHPKSGATWSGKGRAPAWLINVKNRAKFLIDAEVSPVEAPVASKASRKTNAVAKKATATNKVVRKVAAKKGVVKVPTAKKVATTVAKKVQKKVEKKAPVTKSVTVSKKVAAKRSGVVAKNGAAEKAARKVPAVKEKVSTPAAVPAPESVIPELTV</sequence>
<evidence type="ECO:0000259" key="2">
    <source>
        <dbReference type="SMART" id="SM00528"/>
    </source>
</evidence>
<feature type="compositionally biased region" description="Basic residues" evidence="1">
    <location>
        <begin position="9"/>
        <end position="25"/>
    </location>
</feature>
<evidence type="ECO:0000313" key="3">
    <source>
        <dbReference type="EMBL" id="OTP79741.1"/>
    </source>
</evidence>
<name>A0A242N7X0_CABSO</name>
<dbReference type="Gene3D" id="4.10.430.30">
    <property type="match status" value="1"/>
</dbReference>
<organism evidence="3 4">
    <name type="scientific">Caballeronia sordidicola</name>
    <name type="common">Burkholderia sordidicola</name>
    <dbReference type="NCBI Taxonomy" id="196367"/>
    <lineage>
        <taxon>Bacteria</taxon>
        <taxon>Pseudomonadati</taxon>
        <taxon>Pseudomonadota</taxon>
        <taxon>Betaproteobacteria</taxon>
        <taxon>Burkholderiales</taxon>
        <taxon>Burkholderiaceae</taxon>
        <taxon>Caballeronia</taxon>
    </lineage>
</organism>
<evidence type="ECO:0000256" key="1">
    <source>
        <dbReference type="SAM" id="MobiDB-lite"/>
    </source>
</evidence>
<feature type="region of interest" description="Disordered" evidence="1">
    <location>
        <begin position="135"/>
        <end position="176"/>
    </location>
</feature>
<dbReference type="InterPro" id="IPR027444">
    <property type="entry name" value="H-NS_C_dom"/>
</dbReference>
<dbReference type="AlphaFoldDB" id="A0A242N7X0"/>
<comment type="caution">
    <text evidence="3">The sequence shown here is derived from an EMBL/GenBank/DDBJ whole genome shotgun (WGS) entry which is preliminary data.</text>
</comment>
<proteinExistence type="predicted"/>
<dbReference type="SUPFAM" id="SSF81273">
    <property type="entry name" value="H-NS histone-like proteins"/>
    <property type="match status" value="1"/>
</dbReference>
<feature type="domain" description="DNA-binding protein H-NS-like C-terminal" evidence="2">
    <location>
        <begin position="11"/>
        <end position="51"/>
    </location>
</feature>
<dbReference type="Pfam" id="PF00816">
    <property type="entry name" value="Histone_HNS"/>
    <property type="match status" value="1"/>
</dbReference>
<evidence type="ECO:0000313" key="4">
    <source>
        <dbReference type="Proteomes" id="UP000194546"/>
    </source>
</evidence>
<dbReference type="GO" id="GO:0003677">
    <property type="term" value="F:DNA binding"/>
    <property type="evidence" value="ECO:0007669"/>
    <property type="project" value="InterPro"/>
</dbReference>
<accession>A0A242N7X0</accession>
<gene>
    <name evidence="3" type="ORF">PAMC26510_05600</name>
</gene>
<dbReference type="Proteomes" id="UP000194546">
    <property type="component" value="Unassembled WGS sequence"/>
</dbReference>
<reference evidence="3 4" key="1">
    <citation type="submission" date="2017-03" db="EMBL/GenBank/DDBJ databases">
        <title>Genome analysis of strain PAMC 26510.</title>
        <authorList>
            <person name="Oh H.-M."/>
            <person name="Yang J.-A."/>
        </authorList>
    </citation>
    <scope>NUCLEOTIDE SEQUENCE [LARGE SCALE GENOMIC DNA]</scope>
    <source>
        <strain evidence="3 4">PAMC 26510</strain>
    </source>
</reference>
<dbReference type="EMBL" id="NBTY01000024">
    <property type="protein sequence ID" value="OTP79741.1"/>
    <property type="molecule type" value="Genomic_DNA"/>
</dbReference>
<dbReference type="SMART" id="SM00528">
    <property type="entry name" value="HNS"/>
    <property type="match status" value="1"/>
</dbReference>
<protein>
    <submittedName>
        <fullName evidence="3">Histone protein</fullName>
    </submittedName>
</protein>